<proteinExistence type="predicted"/>
<organism evidence="3 4">
    <name type="scientific">Araneus ventricosus</name>
    <name type="common">Orbweaver spider</name>
    <name type="synonym">Epeira ventricosa</name>
    <dbReference type="NCBI Taxonomy" id="182803"/>
    <lineage>
        <taxon>Eukaryota</taxon>
        <taxon>Metazoa</taxon>
        <taxon>Ecdysozoa</taxon>
        <taxon>Arthropoda</taxon>
        <taxon>Chelicerata</taxon>
        <taxon>Arachnida</taxon>
        <taxon>Araneae</taxon>
        <taxon>Araneomorphae</taxon>
        <taxon>Entelegynae</taxon>
        <taxon>Araneoidea</taxon>
        <taxon>Araneidae</taxon>
        <taxon>Araneus</taxon>
    </lineage>
</organism>
<sequence length="91" mass="10586">MDQGVIQNFKIHYRKRIVRKVMTALENNQSMPKVNLRESISEISKAWNYDVTDRTIRNSLAEAGFIVSNENSTSTEDEDNIPLEELNKMRI</sequence>
<dbReference type="Proteomes" id="UP000499080">
    <property type="component" value="Unassembled WGS sequence"/>
</dbReference>
<name>A0A4Y2L8U8_ARAVE</name>
<feature type="domain" description="DDE-1" evidence="2">
    <location>
        <begin position="1"/>
        <end position="58"/>
    </location>
</feature>
<keyword evidence="4" id="KW-1185">Reference proteome</keyword>
<gene>
    <name evidence="3" type="ORF">AVEN_227058_1</name>
</gene>
<reference evidence="3 4" key="1">
    <citation type="journal article" date="2019" name="Sci. Rep.">
        <title>Orb-weaving spider Araneus ventricosus genome elucidates the spidroin gene catalogue.</title>
        <authorList>
            <person name="Kono N."/>
            <person name="Nakamura H."/>
            <person name="Ohtoshi R."/>
            <person name="Moran D.A.P."/>
            <person name="Shinohara A."/>
            <person name="Yoshida Y."/>
            <person name="Fujiwara M."/>
            <person name="Mori M."/>
            <person name="Tomita M."/>
            <person name="Arakawa K."/>
        </authorList>
    </citation>
    <scope>NUCLEOTIDE SEQUENCE [LARGE SCALE GENOMIC DNA]</scope>
</reference>
<dbReference type="OrthoDB" id="6507055at2759"/>
<dbReference type="Pfam" id="PF03184">
    <property type="entry name" value="DDE_1"/>
    <property type="match status" value="1"/>
</dbReference>
<comment type="caution">
    <text evidence="3">The sequence shown here is derived from an EMBL/GenBank/DDBJ whole genome shotgun (WGS) entry which is preliminary data.</text>
</comment>
<evidence type="ECO:0000259" key="2">
    <source>
        <dbReference type="Pfam" id="PF03184"/>
    </source>
</evidence>
<dbReference type="AlphaFoldDB" id="A0A4Y2L8U8"/>
<dbReference type="EMBL" id="BGPR01005538">
    <property type="protein sequence ID" value="GBN11095.1"/>
    <property type="molecule type" value="Genomic_DNA"/>
</dbReference>
<dbReference type="InterPro" id="IPR004875">
    <property type="entry name" value="DDE_SF_endonuclease_dom"/>
</dbReference>
<evidence type="ECO:0000313" key="4">
    <source>
        <dbReference type="Proteomes" id="UP000499080"/>
    </source>
</evidence>
<evidence type="ECO:0000313" key="3">
    <source>
        <dbReference type="EMBL" id="GBN11095.1"/>
    </source>
</evidence>
<protein>
    <recommendedName>
        <fullName evidence="2">DDE-1 domain-containing protein</fullName>
    </recommendedName>
</protein>
<feature type="region of interest" description="Disordered" evidence="1">
    <location>
        <begin position="70"/>
        <end position="91"/>
    </location>
</feature>
<dbReference type="GO" id="GO:0003676">
    <property type="term" value="F:nucleic acid binding"/>
    <property type="evidence" value="ECO:0007669"/>
    <property type="project" value="InterPro"/>
</dbReference>
<evidence type="ECO:0000256" key="1">
    <source>
        <dbReference type="SAM" id="MobiDB-lite"/>
    </source>
</evidence>
<accession>A0A4Y2L8U8</accession>